<dbReference type="RefSeq" id="XP_036708164.1">
    <property type="nucleotide sequence ID" value="XM_036852269.1"/>
</dbReference>
<proteinExistence type="predicted"/>
<feature type="region of interest" description="Disordered" evidence="1">
    <location>
        <begin position="222"/>
        <end position="265"/>
    </location>
</feature>
<feature type="compositionally biased region" description="Basic and acidic residues" evidence="1">
    <location>
        <begin position="250"/>
        <end position="265"/>
    </location>
</feature>
<feature type="region of interest" description="Disordered" evidence="1">
    <location>
        <begin position="132"/>
        <end position="173"/>
    </location>
</feature>
<evidence type="ECO:0000256" key="1">
    <source>
        <dbReference type="SAM" id="MobiDB-lite"/>
    </source>
</evidence>
<dbReference type="AlphaFoldDB" id="A0A8B8XF30"/>
<gene>
    <name evidence="3" type="primary">LOC118895362</name>
</gene>
<protein>
    <submittedName>
        <fullName evidence="3">Translation initiation factor IF-2-like</fullName>
    </submittedName>
</protein>
<feature type="region of interest" description="Disordered" evidence="1">
    <location>
        <begin position="1"/>
        <end position="113"/>
    </location>
</feature>
<evidence type="ECO:0000313" key="3">
    <source>
        <dbReference type="RefSeq" id="XP_036708164.1"/>
    </source>
</evidence>
<dbReference type="KEGG" id="bmus:118895362"/>
<organism evidence="2 3">
    <name type="scientific">Balaenoptera musculus</name>
    <name type="common">Blue whale</name>
    <dbReference type="NCBI Taxonomy" id="9771"/>
    <lineage>
        <taxon>Eukaryota</taxon>
        <taxon>Metazoa</taxon>
        <taxon>Chordata</taxon>
        <taxon>Craniata</taxon>
        <taxon>Vertebrata</taxon>
        <taxon>Euteleostomi</taxon>
        <taxon>Mammalia</taxon>
        <taxon>Eutheria</taxon>
        <taxon>Laurasiatheria</taxon>
        <taxon>Artiodactyla</taxon>
        <taxon>Whippomorpha</taxon>
        <taxon>Cetacea</taxon>
        <taxon>Mysticeti</taxon>
        <taxon>Balaenopteridae</taxon>
        <taxon>Balaenoptera</taxon>
    </lineage>
</organism>
<dbReference type="Proteomes" id="UP000694857">
    <property type="component" value="Chromosome 5"/>
</dbReference>
<accession>A0A8B8XF30</accession>
<keyword evidence="2" id="KW-1185">Reference proteome</keyword>
<sequence>MAERLSEHTKAAVSVGTKLSPGLPELRHRPAPRAPPGPPSDLGRVPPRPASVSPATLRRGAAACTGGRHPRRGLPTSVPAPSWACADSGAGGQASRPAGPVGGRGPSVVGRATAKPSITTLKWASFRLRPRSRAQAPAFPRESGRRPSARKASRESWSGLRLPCSRRGAGRASPNLFPGVSTIGLDLQSSGRPLPTTCQALGLRLIPAIPGSARLLVETRGKHSPAHLRDPGGGTQPGRLRGLPGGNELGTERTRMEERVPERGSLDGERNWFSRACSIQASETGAQGLEDREVSLLRDLPGRDGPSSSRHVRLELLPAWRQSSWIRHVLKSTLFWIASYRS</sequence>
<reference evidence="3" key="1">
    <citation type="submission" date="2025-08" db="UniProtKB">
        <authorList>
            <consortium name="RefSeq"/>
        </authorList>
    </citation>
    <scope>IDENTIFICATION</scope>
    <source>
        <tissue evidence="3">Epidermis and Blubber</tissue>
    </source>
</reference>
<name>A0A8B8XF30_BALMU</name>
<feature type="compositionally biased region" description="Basic and acidic residues" evidence="1">
    <location>
        <begin position="1"/>
        <end position="10"/>
    </location>
</feature>
<evidence type="ECO:0000313" key="2">
    <source>
        <dbReference type="Proteomes" id="UP000694857"/>
    </source>
</evidence>
<dbReference type="GeneID" id="118895362"/>